<evidence type="ECO:0000256" key="1">
    <source>
        <dbReference type="ARBA" id="ARBA00004230"/>
    </source>
</evidence>
<dbReference type="InterPro" id="IPR025662">
    <property type="entry name" value="Sigma_54_int_dom_ATP-bd_1"/>
</dbReference>
<dbReference type="Pfam" id="PF17857">
    <property type="entry name" value="AAA_lid_1"/>
    <property type="match status" value="1"/>
</dbReference>
<dbReference type="InterPro" id="IPR042228">
    <property type="entry name" value="Dynein_linker_3"/>
</dbReference>
<dbReference type="Gene3D" id="1.10.472.130">
    <property type="match status" value="1"/>
</dbReference>
<evidence type="ECO:0000256" key="14">
    <source>
        <dbReference type="ARBA" id="ARBA00023273"/>
    </source>
</evidence>
<feature type="domain" description="AAA+ ATPase" evidence="17">
    <location>
        <begin position="2087"/>
        <end position="2298"/>
    </location>
</feature>
<evidence type="ECO:0000256" key="8">
    <source>
        <dbReference type="ARBA" id="ARBA00022846"/>
    </source>
</evidence>
<gene>
    <name evidence="18" type="primary">CSON012522</name>
</gene>
<dbReference type="InterPro" id="IPR041228">
    <property type="entry name" value="Dynein_C"/>
</dbReference>
<dbReference type="InterPro" id="IPR004273">
    <property type="entry name" value="Dynein_heavy_D6_P-loop"/>
</dbReference>
<evidence type="ECO:0000256" key="4">
    <source>
        <dbReference type="ARBA" id="ARBA00022490"/>
    </source>
</evidence>
<reference evidence="18" key="1">
    <citation type="submission" date="2018-07" db="EMBL/GenBank/DDBJ databases">
        <authorList>
            <person name="Quirk P.G."/>
            <person name="Krulwich T.A."/>
        </authorList>
    </citation>
    <scope>NUCLEOTIDE SEQUENCE</scope>
</reference>
<feature type="region of interest" description="Disordered" evidence="16">
    <location>
        <begin position="89"/>
        <end position="118"/>
    </location>
</feature>
<dbReference type="Gene3D" id="3.40.50.300">
    <property type="entry name" value="P-loop containing nucleotide triphosphate hydrolases"/>
    <property type="match status" value="5"/>
</dbReference>
<dbReference type="GO" id="GO:0007018">
    <property type="term" value="P:microtubule-based movement"/>
    <property type="evidence" value="ECO:0007669"/>
    <property type="project" value="InterPro"/>
</dbReference>
<dbReference type="Gene3D" id="1.20.920.20">
    <property type="match status" value="1"/>
</dbReference>
<dbReference type="SUPFAM" id="SSF52540">
    <property type="entry name" value="P-loop containing nucleoside triphosphate hydrolases"/>
    <property type="match status" value="4"/>
</dbReference>
<keyword evidence="13" id="KW-0206">Cytoskeleton</keyword>
<evidence type="ECO:0000256" key="9">
    <source>
        <dbReference type="ARBA" id="ARBA00023017"/>
    </source>
</evidence>
<evidence type="ECO:0000256" key="11">
    <source>
        <dbReference type="ARBA" id="ARBA00023069"/>
    </source>
</evidence>
<keyword evidence="8" id="KW-0282">Flagellum</keyword>
<dbReference type="GO" id="GO:0045505">
    <property type="term" value="F:dynein intermediate chain binding"/>
    <property type="evidence" value="ECO:0007669"/>
    <property type="project" value="InterPro"/>
</dbReference>
<evidence type="ECO:0000256" key="12">
    <source>
        <dbReference type="ARBA" id="ARBA00023175"/>
    </source>
</evidence>
<keyword evidence="10 15" id="KW-0175">Coiled coil</keyword>
<dbReference type="SMART" id="SM00382">
    <property type="entry name" value="AAA"/>
    <property type="match status" value="3"/>
</dbReference>
<dbReference type="GO" id="GO:0005930">
    <property type="term" value="C:axoneme"/>
    <property type="evidence" value="ECO:0007669"/>
    <property type="project" value="UniProtKB-SubCell"/>
</dbReference>
<dbReference type="FunFam" id="3.40.50.300:FF:001145">
    <property type="entry name" value="Putative dynein heavy chain"/>
    <property type="match status" value="1"/>
</dbReference>
<dbReference type="FunFam" id="3.10.490.20:FF:000005">
    <property type="entry name" value="Dynein axonemal heavy chain 6"/>
    <property type="match status" value="1"/>
</dbReference>
<evidence type="ECO:0000256" key="13">
    <source>
        <dbReference type="ARBA" id="ARBA00023212"/>
    </source>
</evidence>
<dbReference type="GO" id="GO:0030286">
    <property type="term" value="C:dynein complex"/>
    <property type="evidence" value="ECO:0007669"/>
    <property type="project" value="UniProtKB-KW"/>
</dbReference>
<dbReference type="FunFam" id="3.40.50.300:FF:002429">
    <property type="entry name" value="Dynein heavy chain, putative"/>
    <property type="match status" value="1"/>
</dbReference>
<dbReference type="InterPro" id="IPR041658">
    <property type="entry name" value="AAA_lid_11"/>
</dbReference>
<dbReference type="FunFam" id="1.20.920.30:FF:000005">
    <property type="entry name" value="Dynein, axonemal, heavy chain 2"/>
    <property type="match status" value="1"/>
</dbReference>
<dbReference type="Pfam" id="PF03028">
    <property type="entry name" value="Dynein_heavy"/>
    <property type="match status" value="1"/>
</dbReference>
<dbReference type="Pfam" id="PF17852">
    <property type="entry name" value="Dynein_AAA_lid"/>
    <property type="match status" value="1"/>
</dbReference>
<organism evidence="18">
    <name type="scientific">Culicoides sonorensis</name>
    <name type="common">Biting midge</name>
    <dbReference type="NCBI Taxonomy" id="179676"/>
    <lineage>
        <taxon>Eukaryota</taxon>
        <taxon>Metazoa</taxon>
        <taxon>Ecdysozoa</taxon>
        <taxon>Arthropoda</taxon>
        <taxon>Hexapoda</taxon>
        <taxon>Insecta</taxon>
        <taxon>Pterygota</taxon>
        <taxon>Neoptera</taxon>
        <taxon>Endopterygota</taxon>
        <taxon>Diptera</taxon>
        <taxon>Nematocera</taxon>
        <taxon>Chironomoidea</taxon>
        <taxon>Ceratopogonidae</taxon>
        <taxon>Ceratopogoninae</taxon>
        <taxon>Culicoides</taxon>
        <taxon>Monoculicoides</taxon>
    </lineage>
</organism>
<keyword evidence="14" id="KW-0966">Cell projection</keyword>
<keyword evidence="6" id="KW-0547">Nucleotide-binding</keyword>
<sequence>MKNSRTQLQVPITTIEFPVRFVKFFFLNLMKFKLNFLLKYPHMSSNHDSLQTVPKKENAKVNERYKKKKVTETLPRALIVKHEFKKSLPSSFSSKSSSSNEMMSASTSKSQNSLPDLPKCPKMNQMSLDSEKDEAKLQEYLASLEKYRTSMLSMANFITSNMSHESESSKLTFEQHSEEDPEVARARRKRVKARYQLASFSRSLRHSFASPQQKTLPVVNLKVLVNERIRKLEDNSFVYMTYVHPKTSEFFTPYTLAVVPYSKVNRDEYITMSRHGITYWSATESNFTELDVWMDEFEQYTKLMKINIFKKYRLWKSFKVWLKSIQRRKFNNARQFIAENLFIVTPALGSALLEIRTKINDLNQKDFVDISVIENWSIVYFMERQVDACDILRTELTEYHKEVRELLYHACAQAIRDKGFLVEDEATVYKTARKMKEMMSFTDRANKRRFCQRLCCFLYLIDYMTICMLGNILHNTFVKLLYVFRVHDELGPTIEELMSNDATDVCLEKQRPADGPQRPLLNAELILKPECIEIDPPQELTLHIVQELIRMIMESADKVERFQSDEYYNFFVEPSIMGRKENRLCGNPPDFEHMLEINVEFLNNKKLIPEIVALAYEKVYLYIKRFDPIREAYKDDLETNPKIIRSETNLDRLNTYCERYIYELDVLEKLVSECNIGLLHVNQDILKREIIPICKELQTILNVHLPILARQSTKAVQEKTEYIHDNLSTKFDETKPLVQFLHYLDECGAKIDNIKEDLLYAYNVFRIMKEHNVTVLDDLKDLYLDVEEQLQQLERTLQGKIESKPKIVGNLNKCLQSDIQKIFAQVENVRQEIIKSWFLDENSDQSQIRETLAELQETLSSCQDLSQEYRSYQKEFKIELTRFDTLDQVNQEVKLRQTLWDSVSQWKYALEQWNETPFHQLNMEELTSVTTKILKNCGYLEKNLPKNDIIPKLKADVEDFKDKLPVLGYLRNSNLKKRHWIQIEQILEKRLTDDDTVNIFTFEDANAFESPLAEFLAEISGQASAEASLEGLLKTVENAWKEQELAIVTHRDYKDIYILAGIDELQTILDDSNINIATILASRHVGPIKEKVLEWEKNLVKFSETLDEWVACQQTWVYLEAIFTTPDIQRQLPEESRKFNRVDKNFKEIMRSVHKTPLALSNMTKPGVLEIMKTNNALLEDVTRSLEAYLELKRVAFPRFYFLSNDELLEILAQTRNPFAIQPHLRKCFDAISQLKFKTIRNEEGEEVKTNNISAMVSPEGEIVTLMGLKARGAIEDWLSKVEKEMFASLKRFMKLAHRSYPTKDRSIWFQEHPNQLVLTVSQQQWALQVHEILDNSNEQTALQQMKEFEGQLYKDLTKLASIARSDIPRLLRRVLCALITIDVHAKDTISNMVEKRITKSTDFDWLKMLRYYWNTETETMEVKMASASLPYFYEYLGASGVLVITPLTDRCYLCLMGALQMNLGGAPAGPAGTGKTETTKDLAKAVAIQCIVFNCSEGLDYKMMGRFFSGLAQSGAWCCFDEFNRIDIEVLSVIAQQLITIQNAKAMNLSRFIFEGREIKLISSCSAFITMNPGYAGRTELPDNLKALFRPISMMVPDYALIAEVILYSEGFTESKILARKMVQMYKLCSEQLSQQDHYDFGMRAVKSVLVMAGALKRASPDQSEDITLISALRDSNLPKFLAEDAILFKGILKDLFPDIELPKQNYGHLENAIIKSMETKNLQPVPALVTKTIQLFETMVVRWGVMLVGPTGSGKTSVLHSLASALSQLSKENIEGPYYRDVRIQTLNPKSISLDELYGAVNNKTLEWKDGLLGIAVRSAVHASTEDQIHQWIVCDGPVDAIWIENLNTVLDDNKMLCLANSERIKLTSWIHMLFEVQDLAQASPATVSRCGMVYIDPLDLGWKPLLDSWLKTVDESILPETLKEYLKSLFLEYFEDVLKYGRQNCDYAIHQVEVSKLSMFLTLMQALLKQCGNISSLEKEEGKKLICKIFIWSMLWSIGCNFLGPSKITFESHIRSVMKENPNADLPYDSLWNYQINETTKKWQNWKEIVPPFNFDPKVRYFDMLVPTSDTIRFGKVAELLFNENYPVMFTGDTGVGKSVLAKVVLQKLSLSDVIPTFLNFSAQTNSARTQEMIEARLEKRKKTMLGAPLGKRVIIFVDDVNMPKLDAYGSQPPIELLKQLLDFRGVFDREKSYWKDIVNVVLGAACAPPGGGRNPLTPRFVRHFAQLFLPAPTKHTLTTIFTSILIGFFEDFTMEVSNLARPLVFAAVDVYERISKELLPTPAKSHYVFNLRDLSKCVQGILQADSSNYASEQQVLRLFYHESMRVFHDRLIDEADKIYFKTLMDEVSMKYFDAAIVKPDEVLLFGDFMIYGQAKEDRVYEEIRDFEKLKSILIDYLNDYNTTSENEMKLILFNDAIEHITRLTRLLRAERGNGLLVGVTGMGKQSLTKLASHVNGYVCFQIELTRGYDQNSFHEDLRKFYYSAGTLNKPTVFLITDNQIIKEEFLEDINNILNSGEVPNLFEGDDYEKIILETRQKCIEAKYHDTSRDGIFEFFIKRVRENLHIVICMSPIGDAFRRRCRTFPSLVNCCTIDWFVKWPSEALFSVALGSLKETAADEEQCNNLAKICVMMHENVEDAAVKLFEELKRNYYTTPSSYLELLKQYHTLLKKRKDSIIAKKDRISNGLNKLLETNELVAVMGEELQKFVPVLEEKSRAMKEMLIKLDKDNSMAEAVKKAVLKDEAEAKIKAQETQDIADEATRELEAVLPLFRMAQAALEKLSKADISEVKSLKDPPKAVKFVMEAVCILMGAKPEWKSAQVVMNDTNFLKRLQEYDKEHIPDERLQRLRPYLDDKGFDPAVVERHSKTAKSICLWVRAIDRFATVYKDVEPKLRKKQQAENDLKQVVKILKQKQGELAEVESKIEELKAELALKQKEMQILQDNNDLTASRLNRASRLTSALSDEEIRWKESIKMLSDELSAVPGDVLVSSACVAYLGAFPITYRTDLVKSWVEKCKEFNIPSSSDFDLVKILGEPFTIRTWIVNGLPSDEISIENALIVTQSSRWPLMIDPQEQANRWIRNLEKENDLKVTKLSDPMLMRLIESAIRQGSPILIEEIGETLDPALGPILNRQISSIGGRHVIRIGDQEIEYDAKFRLYMTTKLSNPHYLPEVCIQVTLVNFIITFNGLEDQLLSDVVRIELPELEQKRNDLVTRINTDKQQLVSLEDKVLLLLFTSEGNILDDEVLVETLNEAKETSTIIASRLIDTERTEETITAQRETYRPLASRGAVLFFVVITLADIDPMYQFSLRYFTQVFCSVIEVKVPKMKHHERLKYLLENETYAIYTNISRGLFEKDKLIFSFMIATAIQRFEKRVTDKEFEFLLRGPYGKKSFKDEKPDERITDQQWLACEFIEENFFSNFKGLCDDVEDNIKLTIQDFSYVIKLTDKNRNSDINWDRKLTPFQKLMLIRALCEEQLVIAIGSYVRHILGMQFTEPAKNTSISAVFEDTSSTTPLIFVLSTGSDPMATLQKFAIEKNYVEKLHSISLGQGQGPAALKLLEKGRLAGHWVFLQNCHLATSFMYSMEQIIRNIVLGVISTHPDFRIFLSSKPDKTFPVSVLQNSVKVTNEPPKGLRSNLIRALTDLDKDGFEHHILDMNWKRMIFGICMFHGVILERRKFGPLGWNILYEFNESDRECALQTLEMFCDREVRQKIPWDALEYINGEITYGGRVTDNWDQRCLKAILKTFSSPKIFIDNYQYSPSGIYRCPDGKTLDNFMEYVQSLPFNEPPEIFGMHENANIVFQRNETQFFIQTILQSQQSSGNASSVMNVDEICFGVIETIRENVVKKIEVDQMHSSLTEIDQNGRIPSLSTVLLQEIERFSNLLLVIHESLDDLEKAIKGFVVMSESLEAILGSFLQNQVPELWNKKGFLSTKCLASWTIDLKLRVDYIQTWINDGLPISNWICGLFFPQSFVTGILQTHARSNNFPIDALHIDFEVLDETPIQQEIYEKRINGITDPSTLYNGLKRPEIGAIIHGLYIEAGRWDKDEGGLSDGRIGELTPRLPAVWLKPCFEIEVGNRYEAPLYKTGLRAGTLSTTGHSTNFVMSVLLDSEKPPDYWILQGTALITLTTD</sequence>
<dbReference type="PANTHER" id="PTHR22878">
    <property type="entry name" value="DYNEIN HEAVY CHAIN 6, AXONEMAL-LIKE-RELATED"/>
    <property type="match status" value="1"/>
</dbReference>
<dbReference type="InterPro" id="IPR042219">
    <property type="entry name" value="AAA_lid_11_sf"/>
</dbReference>
<evidence type="ECO:0000256" key="5">
    <source>
        <dbReference type="ARBA" id="ARBA00022701"/>
    </source>
</evidence>
<dbReference type="GO" id="GO:0005874">
    <property type="term" value="C:microtubule"/>
    <property type="evidence" value="ECO:0007669"/>
    <property type="project" value="UniProtKB-KW"/>
</dbReference>
<dbReference type="InterPro" id="IPR027417">
    <property type="entry name" value="P-loop_NTPase"/>
</dbReference>
<dbReference type="Gene3D" id="1.20.58.1120">
    <property type="match status" value="1"/>
</dbReference>
<dbReference type="Gene3D" id="1.10.8.720">
    <property type="entry name" value="Region D6 of dynein motor"/>
    <property type="match status" value="1"/>
</dbReference>
<dbReference type="InterPro" id="IPR024317">
    <property type="entry name" value="Dynein_heavy_chain_D4_dom"/>
</dbReference>
<dbReference type="InterPro" id="IPR043160">
    <property type="entry name" value="Dynein_C_barrel"/>
</dbReference>
<dbReference type="Gene3D" id="3.20.180.20">
    <property type="entry name" value="Dynein heavy chain, N-terminal domain 2"/>
    <property type="match status" value="1"/>
</dbReference>
<dbReference type="FunFam" id="3.40.50.300:FF:000362">
    <property type="entry name" value="Dynein, axonemal, heavy chain 6"/>
    <property type="match status" value="1"/>
</dbReference>
<evidence type="ECO:0000313" key="18">
    <source>
        <dbReference type="EMBL" id="SSX17296.1"/>
    </source>
</evidence>
<dbReference type="Pfam" id="PF08393">
    <property type="entry name" value="DHC_N2"/>
    <property type="match status" value="1"/>
</dbReference>
<dbReference type="EMBL" id="UFQT01000005">
    <property type="protein sequence ID" value="SSX17296.1"/>
    <property type="molecule type" value="Genomic_DNA"/>
</dbReference>
<dbReference type="Pfam" id="PF12780">
    <property type="entry name" value="AAA_8"/>
    <property type="match status" value="1"/>
</dbReference>
<dbReference type="FunFam" id="1.20.58.1120:FF:000007">
    <property type="entry name" value="Dynein heavy chain 4"/>
    <property type="match status" value="1"/>
</dbReference>
<dbReference type="Gene3D" id="6.10.140.1060">
    <property type="match status" value="1"/>
</dbReference>
<dbReference type="VEuPathDB" id="VectorBase:CSON012522"/>
<evidence type="ECO:0000256" key="3">
    <source>
        <dbReference type="ARBA" id="ARBA00008887"/>
    </source>
</evidence>
<evidence type="ECO:0000256" key="10">
    <source>
        <dbReference type="ARBA" id="ARBA00023054"/>
    </source>
</evidence>
<dbReference type="FunFam" id="1.10.8.1220:FF:000001">
    <property type="entry name" value="Dynein axonemal heavy chain 5"/>
    <property type="match status" value="1"/>
</dbReference>
<evidence type="ECO:0000259" key="17">
    <source>
        <dbReference type="SMART" id="SM00382"/>
    </source>
</evidence>
<dbReference type="InterPro" id="IPR003593">
    <property type="entry name" value="AAA+_ATPase"/>
</dbReference>
<evidence type="ECO:0000256" key="15">
    <source>
        <dbReference type="SAM" id="Coils"/>
    </source>
</evidence>
<dbReference type="GO" id="GO:0008569">
    <property type="term" value="F:minus-end-directed microtubule motor activity"/>
    <property type="evidence" value="ECO:0007669"/>
    <property type="project" value="InterPro"/>
</dbReference>
<keyword evidence="12" id="KW-0505">Motor protein</keyword>
<dbReference type="InterPro" id="IPR035699">
    <property type="entry name" value="AAA_6"/>
</dbReference>
<dbReference type="FunFam" id="3.20.180.20:FF:000003">
    <property type="entry name" value="Dynein heavy chain 12, axonemal"/>
    <property type="match status" value="1"/>
</dbReference>
<dbReference type="PROSITE" id="PS00675">
    <property type="entry name" value="SIGMA54_INTERACT_1"/>
    <property type="match status" value="1"/>
</dbReference>
<dbReference type="InterPro" id="IPR013602">
    <property type="entry name" value="Dynein_heavy_linker"/>
</dbReference>
<dbReference type="GO" id="GO:0031514">
    <property type="term" value="C:motile cilium"/>
    <property type="evidence" value="ECO:0007669"/>
    <property type="project" value="UniProtKB-SubCell"/>
</dbReference>
<dbReference type="Pfam" id="PF12781">
    <property type="entry name" value="AAA_9"/>
    <property type="match status" value="1"/>
</dbReference>
<dbReference type="Pfam" id="PF12775">
    <property type="entry name" value="AAA_7"/>
    <property type="match status" value="1"/>
</dbReference>
<dbReference type="FunFam" id="3.40.50.300:FF:000063">
    <property type="entry name" value="dynein heavy chain 6, axonemal"/>
    <property type="match status" value="1"/>
</dbReference>
<name>A0A336LHG4_CULSO</name>
<dbReference type="FunFam" id="1.10.8.710:FF:000004">
    <property type="entry name" value="Dynein axonemal heavy chain 6"/>
    <property type="match status" value="1"/>
</dbReference>
<feature type="domain" description="AAA+ ATPase" evidence="17">
    <location>
        <begin position="1743"/>
        <end position="1886"/>
    </location>
</feature>
<feature type="compositionally biased region" description="Low complexity" evidence="16">
    <location>
        <begin position="89"/>
        <end position="110"/>
    </location>
</feature>
<comment type="similarity">
    <text evidence="3">Belongs to the dynein heavy chain family.</text>
</comment>
<dbReference type="PANTHER" id="PTHR22878:SF68">
    <property type="entry name" value="DYNEIN HEAVY CHAIN 6, AXONEMAL-LIKE"/>
    <property type="match status" value="1"/>
</dbReference>
<evidence type="ECO:0000256" key="16">
    <source>
        <dbReference type="SAM" id="MobiDB-lite"/>
    </source>
</evidence>
<dbReference type="InterPro" id="IPR024743">
    <property type="entry name" value="Dynein_HC_stalk"/>
</dbReference>
<keyword evidence="4" id="KW-0963">Cytoplasm</keyword>
<dbReference type="FunFam" id="1.20.920.20:FF:000001">
    <property type="entry name" value="dynein heavy chain 2, axonemal"/>
    <property type="match status" value="1"/>
</dbReference>
<dbReference type="InterPro" id="IPR035706">
    <property type="entry name" value="AAA_9"/>
</dbReference>
<dbReference type="InterPro" id="IPR043157">
    <property type="entry name" value="Dynein_AAA1S"/>
</dbReference>
<comment type="subcellular location">
    <subcellularLocation>
        <location evidence="1">Cell projection</location>
        <location evidence="1">Cilium</location>
        <location evidence="1">Flagellum</location>
    </subcellularLocation>
    <subcellularLocation>
        <location evidence="2">Cytoplasm</location>
        <location evidence="2">Cytoskeleton</location>
        <location evidence="2">Cilium axoneme</location>
    </subcellularLocation>
</comment>
<keyword evidence="5" id="KW-0493">Microtubule</keyword>
<evidence type="ECO:0000256" key="7">
    <source>
        <dbReference type="ARBA" id="ARBA00022840"/>
    </source>
</evidence>
<feature type="coiled-coil region" evidence="15">
    <location>
        <begin position="2896"/>
        <end position="2947"/>
    </location>
</feature>
<dbReference type="InterPro" id="IPR041466">
    <property type="entry name" value="Dynein_AAA5_ext"/>
</dbReference>
<dbReference type="FunFam" id="1.10.8.720:FF:000007">
    <property type="entry name" value="Dynein axonemal heavy chain 6"/>
    <property type="match status" value="1"/>
</dbReference>
<dbReference type="InterPro" id="IPR041589">
    <property type="entry name" value="DNAH3_AAA_lid_1"/>
</dbReference>
<feature type="domain" description="AAA+ ATPase" evidence="17">
    <location>
        <begin position="1464"/>
        <end position="1601"/>
    </location>
</feature>
<dbReference type="Gene3D" id="1.20.140.100">
    <property type="entry name" value="Dynein heavy chain, N-terminal domain 2"/>
    <property type="match status" value="1"/>
</dbReference>
<dbReference type="FunFam" id="3.40.50.300:FF:002141">
    <property type="entry name" value="Dynein heavy chain"/>
    <property type="match status" value="1"/>
</dbReference>
<keyword evidence="7" id="KW-0067">ATP-binding</keyword>
<dbReference type="GO" id="GO:0005524">
    <property type="term" value="F:ATP binding"/>
    <property type="evidence" value="ECO:0007669"/>
    <property type="project" value="UniProtKB-KW"/>
</dbReference>
<dbReference type="Gene3D" id="1.10.8.1220">
    <property type="match status" value="1"/>
</dbReference>
<dbReference type="GO" id="GO:0051959">
    <property type="term" value="F:dynein light intermediate chain binding"/>
    <property type="evidence" value="ECO:0007669"/>
    <property type="project" value="InterPro"/>
</dbReference>
<keyword evidence="9" id="KW-0243">Dynein</keyword>
<proteinExistence type="inferred from homology"/>
<protein>
    <submittedName>
        <fullName evidence="18">CSON012522 protein</fullName>
    </submittedName>
</protein>
<evidence type="ECO:0000256" key="6">
    <source>
        <dbReference type="ARBA" id="ARBA00022741"/>
    </source>
</evidence>
<evidence type="ECO:0000256" key="2">
    <source>
        <dbReference type="ARBA" id="ARBA00004430"/>
    </source>
</evidence>
<dbReference type="Pfam" id="PF18198">
    <property type="entry name" value="AAA_lid_11"/>
    <property type="match status" value="1"/>
</dbReference>
<keyword evidence="11" id="KW-0969">Cilium</keyword>
<dbReference type="Pfam" id="PF12774">
    <property type="entry name" value="AAA_6"/>
    <property type="match status" value="1"/>
</dbReference>
<dbReference type="Pfam" id="PF18199">
    <property type="entry name" value="Dynein_C"/>
    <property type="match status" value="1"/>
</dbReference>
<accession>A0A336LHG4</accession>
<dbReference type="Gene3D" id="1.20.920.30">
    <property type="match status" value="1"/>
</dbReference>
<feature type="coiled-coil region" evidence="15">
    <location>
        <begin position="776"/>
        <end position="875"/>
    </location>
</feature>
<dbReference type="OMA" id="VESFDWQ"/>
<dbReference type="InterPro" id="IPR026983">
    <property type="entry name" value="DHC"/>
</dbReference>
<dbReference type="Gene3D" id="3.10.490.20">
    <property type="match status" value="1"/>
</dbReference>
<dbReference type="Pfam" id="PF12777">
    <property type="entry name" value="MT"/>
    <property type="match status" value="1"/>
</dbReference>
<dbReference type="FunFam" id="1.20.140.100:FF:000004">
    <property type="entry name" value="Dynein axonemal heavy chain 6"/>
    <property type="match status" value="1"/>
</dbReference>
<dbReference type="CDD" id="cd00009">
    <property type="entry name" value="AAA"/>
    <property type="match status" value="1"/>
</dbReference>
<dbReference type="Gene3D" id="1.20.1270.280">
    <property type="match status" value="1"/>
</dbReference>
<dbReference type="Gene3D" id="1.10.8.710">
    <property type="match status" value="1"/>
</dbReference>
<dbReference type="InterPro" id="IPR042222">
    <property type="entry name" value="Dynein_2_N"/>
</dbReference>